<protein>
    <recommendedName>
        <fullName evidence="12">Fucosyltransferase</fullName>
        <ecNumber evidence="12">2.4.1.-</ecNumber>
    </recommendedName>
</protein>
<evidence type="ECO:0000256" key="4">
    <source>
        <dbReference type="ARBA" id="ARBA00022676"/>
    </source>
</evidence>
<evidence type="ECO:0000256" key="5">
    <source>
        <dbReference type="ARBA" id="ARBA00022679"/>
    </source>
</evidence>
<evidence type="ECO:0000256" key="12">
    <source>
        <dbReference type="RuleBase" id="RU003832"/>
    </source>
</evidence>
<comment type="catalytic activity">
    <reaction evidence="11">
        <text>an N-acetyl-alpha-neuraminyl-(2-&gt;3)-beta-D-galactosyl-(1-&gt;4)-N-acetyl-beta-D-glucosaminyl derivative + GDP-beta-L-fucose = an alpha-Neu5Ac-(2-&gt;3)-beta-D-Gal-(1-&gt;4)-[alpha-L-Fuc-(1-&gt;3)]-beta-D-GlcNAc derivative + GDP + H(+)</text>
        <dbReference type="Rhea" id="RHEA:56076"/>
        <dbReference type="ChEBI" id="CHEBI:15378"/>
        <dbReference type="ChEBI" id="CHEBI:57273"/>
        <dbReference type="ChEBI" id="CHEBI:58189"/>
        <dbReference type="ChEBI" id="CHEBI:136545"/>
        <dbReference type="ChEBI" id="CHEBI:139509"/>
    </reaction>
    <physiologicalReaction direction="left-to-right" evidence="11">
        <dbReference type="Rhea" id="RHEA:56077"/>
    </physiologicalReaction>
</comment>
<dbReference type="SUPFAM" id="SSF53756">
    <property type="entry name" value="UDP-Glycosyltransferase/glycogen phosphorylase"/>
    <property type="match status" value="1"/>
</dbReference>
<dbReference type="Pfam" id="PF17039">
    <property type="entry name" value="Glyco_tran_10_N"/>
    <property type="match status" value="1"/>
</dbReference>
<evidence type="ECO:0000256" key="3">
    <source>
        <dbReference type="ARBA" id="ARBA00008919"/>
    </source>
</evidence>
<dbReference type="GO" id="GO:0032580">
    <property type="term" value="C:Golgi cisterna membrane"/>
    <property type="evidence" value="ECO:0007669"/>
    <property type="project" value="UniProtKB-SubCell"/>
</dbReference>
<dbReference type="InterPro" id="IPR001503">
    <property type="entry name" value="Glyco_trans_10"/>
</dbReference>
<keyword evidence="16" id="KW-1185">Reference proteome</keyword>
<keyword evidence="10" id="KW-0325">Glycoprotein</keyword>
<feature type="domain" description="Fucosyltransferase C-terminal" evidence="13">
    <location>
        <begin position="170"/>
        <end position="340"/>
    </location>
</feature>
<dbReference type="PANTHER" id="PTHR11929:SF12">
    <property type="entry name" value="ALPHA-(1,3)-FUCOSYLTRANSFERASE 7"/>
    <property type="match status" value="1"/>
</dbReference>
<evidence type="ECO:0000259" key="14">
    <source>
        <dbReference type="Pfam" id="PF17039"/>
    </source>
</evidence>
<organism evidence="15 16">
    <name type="scientific">Aldrovandia affinis</name>
    <dbReference type="NCBI Taxonomy" id="143900"/>
    <lineage>
        <taxon>Eukaryota</taxon>
        <taxon>Metazoa</taxon>
        <taxon>Chordata</taxon>
        <taxon>Craniata</taxon>
        <taxon>Vertebrata</taxon>
        <taxon>Euteleostomi</taxon>
        <taxon>Actinopterygii</taxon>
        <taxon>Neopterygii</taxon>
        <taxon>Teleostei</taxon>
        <taxon>Notacanthiformes</taxon>
        <taxon>Halosauridae</taxon>
        <taxon>Aldrovandia</taxon>
    </lineage>
</organism>
<comment type="similarity">
    <text evidence="3 12">Belongs to the glycosyltransferase 10 family.</text>
</comment>
<dbReference type="InterPro" id="IPR055270">
    <property type="entry name" value="Glyco_tran_10_C"/>
</dbReference>
<feature type="domain" description="Fucosyltransferase N-terminal" evidence="14">
    <location>
        <begin position="42"/>
        <end position="150"/>
    </location>
</feature>
<gene>
    <name evidence="15" type="ORF">AAFF_G00064250</name>
</gene>
<keyword evidence="6 12" id="KW-0812">Transmembrane</keyword>
<evidence type="ECO:0000256" key="6">
    <source>
        <dbReference type="ARBA" id="ARBA00022692"/>
    </source>
</evidence>
<dbReference type="Pfam" id="PF00852">
    <property type="entry name" value="Glyco_transf_10"/>
    <property type="match status" value="1"/>
</dbReference>
<keyword evidence="9 12" id="KW-0472">Membrane</keyword>
<keyword evidence="8 12" id="KW-1133">Transmembrane helix</keyword>
<evidence type="ECO:0000256" key="9">
    <source>
        <dbReference type="ARBA" id="ARBA00023136"/>
    </source>
</evidence>
<dbReference type="PANTHER" id="PTHR11929">
    <property type="entry name" value="ALPHA- 1,3 -FUCOSYLTRANSFERASE"/>
    <property type="match status" value="1"/>
</dbReference>
<evidence type="ECO:0000256" key="1">
    <source>
        <dbReference type="ARBA" id="ARBA00004167"/>
    </source>
</evidence>
<evidence type="ECO:0000256" key="7">
    <source>
        <dbReference type="ARBA" id="ARBA00022968"/>
    </source>
</evidence>
<dbReference type="EMBL" id="JAINUG010000014">
    <property type="protein sequence ID" value="KAJ8413827.1"/>
    <property type="molecule type" value="Genomic_DNA"/>
</dbReference>
<dbReference type="AlphaFoldDB" id="A0AAD7T4Y4"/>
<evidence type="ECO:0000256" key="10">
    <source>
        <dbReference type="ARBA" id="ARBA00023180"/>
    </source>
</evidence>
<evidence type="ECO:0000259" key="13">
    <source>
        <dbReference type="Pfam" id="PF00852"/>
    </source>
</evidence>
<comment type="subcellular location">
    <subcellularLocation>
        <location evidence="12">Golgi apparatus</location>
        <location evidence="12">Golgi stack membrane</location>
        <topology evidence="12">Single-pass type II membrane protein</topology>
    </subcellularLocation>
    <subcellularLocation>
        <location evidence="1">Membrane</location>
        <topology evidence="1">Single-pass membrane protein</topology>
    </subcellularLocation>
</comment>
<evidence type="ECO:0000313" key="15">
    <source>
        <dbReference type="EMBL" id="KAJ8413827.1"/>
    </source>
</evidence>
<keyword evidence="12" id="KW-0333">Golgi apparatus</keyword>
<keyword evidence="5 12" id="KW-0808">Transferase</keyword>
<keyword evidence="7" id="KW-0735">Signal-anchor</keyword>
<comment type="caution">
    <text evidence="15">The sequence shown here is derived from an EMBL/GenBank/DDBJ whole genome shotgun (WGS) entry which is preliminary data.</text>
</comment>
<dbReference type="InterPro" id="IPR038577">
    <property type="entry name" value="GT10-like_C_sf"/>
</dbReference>
<dbReference type="GO" id="GO:0046920">
    <property type="term" value="F:alpha-(1-&gt;3)-fucosyltransferase activity"/>
    <property type="evidence" value="ECO:0007669"/>
    <property type="project" value="TreeGrafter"/>
</dbReference>
<dbReference type="Gene3D" id="3.40.50.11660">
    <property type="entry name" value="Glycosyl transferase family 10, C-terminal domain"/>
    <property type="match status" value="1"/>
</dbReference>
<accession>A0AAD7T4Y4</accession>
<dbReference type="Proteomes" id="UP001221898">
    <property type="component" value="Unassembled WGS sequence"/>
</dbReference>
<dbReference type="FunFam" id="3.40.50.11660:FF:000001">
    <property type="entry name" value="alpha-(1,3)-fucosyltransferase 9"/>
    <property type="match status" value="1"/>
</dbReference>
<proteinExistence type="inferred from homology"/>
<keyword evidence="4 12" id="KW-0328">Glycosyltransferase</keyword>
<comment type="pathway">
    <text evidence="2">Protein modification; protein glycosylation.</text>
</comment>
<evidence type="ECO:0000256" key="8">
    <source>
        <dbReference type="ARBA" id="ARBA00022989"/>
    </source>
</evidence>
<name>A0AAD7T4Y4_9TELE</name>
<evidence type="ECO:0000256" key="2">
    <source>
        <dbReference type="ARBA" id="ARBA00004922"/>
    </source>
</evidence>
<evidence type="ECO:0000256" key="11">
    <source>
        <dbReference type="ARBA" id="ARBA00036481"/>
    </source>
</evidence>
<dbReference type="InterPro" id="IPR031481">
    <property type="entry name" value="Glyco_tran_10_N"/>
</dbReference>
<sequence length="343" mass="40619">MRMINVSLRVSIFLLTLIYFLCHWVLGPKGRWDAPLLPQTNISVLLWYWPFSQPLGLDGDVCWDLYAIPGCHLTDNHTRFPEANVVVFHHHELKTRRWRLPHHLPRPPAQKWLWLTLESPATNGNLTPYDGVFNWTMTYRRDADIFMPYGELEAKRGGGGYTIPKKESRLLACWVVSNYRSRQKRTRMYQSLKKLIPVEVYGRWSRKPLSSQELLPTISRYHFYLAWENAISADYITEKLWRNSFLAGAVPVVLGPPRHNYEALVPAHSFIHVDDFNSTAALADFLRRLASDKEGYAAYFEWHRDYDVRLRTDWRERLCHICERYNHLPAHKVYNHLDTWNRW</sequence>
<evidence type="ECO:0000313" key="16">
    <source>
        <dbReference type="Proteomes" id="UP001221898"/>
    </source>
</evidence>
<feature type="transmembrane region" description="Helical" evidence="12">
    <location>
        <begin position="6"/>
        <end position="26"/>
    </location>
</feature>
<dbReference type="EC" id="2.4.1.-" evidence="12"/>
<reference evidence="15" key="1">
    <citation type="journal article" date="2023" name="Science">
        <title>Genome structures resolve the early diversification of teleost fishes.</title>
        <authorList>
            <person name="Parey E."/>
            <person name="Louis A."/>
            <person name="Montfort J."/>
            <person name="Bouchez O."/>
            <person name="Roques C."/>
            <person name="Iampietro C."/>
            <person name="Lluch J."/>
            <person name="Castinel A."/>
            <person name="Donnadieu C."/>
            <person name="Desvignes T."/>
            <person name="Floi Bucao C."/>
            <person name="Jouanno E."/>
            <person name="Wen M."/>
            <person name="Mejri S."/>
            <person name="Dirks R."/>
            <person name="Jansen H."/>
            <person name="Henkel C."/>
            <person name="Chen W.J."/>
            <person name="Zahm M."/>
            <person name="Cabau C."/>
            <person name="Klopp C."/>
            <person name="Thompson A.W."/>
            <person name="Robinson-Rechavi M."/>
            <person name="Braasch I."/>
            <person name="Lecointre G."/>
            <person name="Bobe J."/>
            <person name="Postlethwait J.H."/>
            <person name="Berthelot C."/>
            <person name="Roest Crollius H."/>
            <person name="Guiguen Y."/>
        </authorList>
    </citation>
    <scope>NUCLEOTIDE SEQUENCE</scope>
    <source>
        <strain evidence="15">NC1722</strain>
    </source>
</reference>